<gene>
    <name evidence="2" type="ORF">PT974_08885</name>
</gene>
<comment type="caution">
    <text evidence="2">The sequence shown here is derived from an EMBL/GenBank/DDBJ whole genome shotgun (WGS) entry which is preliminary data.</text>
</comment>
<evidence type="ECO:0000313" key="3">
    <source>
        <dbReference type="Proteomes" id="UP001338125"/>
    </source>
</evidence>
<dbReference type="EMBL" id="JAVFKD010000014">
    <property type="protein sequence ID" value="KAK5990616.1"/>
    <property type="molecule type" value="Genomic_DNA"/>
</dbReference>
<reference evidence="2 3" key="1">
    <citation type="submission" date="2024-01" db="EMBL/GenBank/DDBJ databases">
        <title>Complete genome of Cladobotryum mycophilum ATHUM6906.</title>
        <authorList>
            <person name="Christinaki A.C."/>
            <person name="Myridakis A.I."/>
            <person name="Kouvelis V.N."/>
        </authorList>
    </citation>
    <scope>NUCLEOTIDE SEQUENCE [LARGE SCALE GENOMIC DNA]</scope>
    <source>
        <strain evidence="2 3">ATHUM6906</strain>
    </source>
</reference>
<organism evidence="2 3">
    <name type="scientific">Cladobotryum mycophilum</name>
    <dbReference type="NCBI Taxonomy" id="491253"/>
    <lineage>
        <taxon>Eukaryota</taxon>
        <taxon>Fungi</taxon>
        <taxon>Dikarya</taxon>
        <taxon>Ascomycota</taxon>
        <taxon>Pezizomycotina</taxon>
        <taxon>Sordariomycetes</taxon>
        <taxon>Hypocreomycetidae</taxon>
        <taxon>Hypocreales</taxon>
        <taxon>Hypocreaceae</taxon>
        <taxon>Cladobotryum</taxon>
    </lineage>
</organism>
<dbReference type="Proteomes" id="UP001338125">
    <property type="component" value="Unassembled WGS sequence"/>
</dbReference>
<evidence type="ECO:0000256" key="1">
    <source>
        <dbReference type="SAM" id="MobiDB-lite"/>
    </source>
</evidence>
<sequence>MCLVARIWQSNVDKVEDERNTRGVGNHERMETLSTRPCLSSSFLPVFHLVAREGITTPTGAAYVSYPKLNSFDITPWVLGDRSYELLHNIRPTSPSTPSTSATSVMKANITGGMTLRTLFQKTYRVSTDDQNNPSDSDAHALDSAAAYK</sequence>
<protein>
    <submittedName>
        <fullName evidence="2">Uncharacterized protein</fullName>
    </submittedName>
</protein>
<evidence type="ECO:0000313" key="2">
    <source>
        <dbReference type="EMBL" id="KAK5990616.1"/>
    </source>
</evidence>
<proteinExistence type="predicted"/>
<keyword evidence="3" id="KW-1185">Reference proteome</keyword>
<name>A0ABR0SFK4_9HYPO</name>
<accession>A0ABR0SFK4</accession>
<feature type="region of interest" description="Disordered" evidence="1">
    <location>
        <begin position="126"/>
        <end position="149"/>
    </location>
</feature>